<evidence type="ECO:0000313" key="1">
    <source>
        <dbReference type="EMBL" id="KAJ1950601.1"/>
    </source>
</evidence>
<sequence length="485" mass="54114">MSAQDQSKTAEPEQPLPTINAGTQLFADLDANVSATEIESMCMRCHENGMTRLLLTRIPHFKSIIVMAFECEHCGFKNNEVQSGEAVQEKGHRYECKCTTKEDLNRQIVRNSTASVSIPEMDFAAPPAQHSSLTTIEGIINRFIEDLSIGLDQRKEEQPEVYVAIARLLAKLRGALTLPEDSEDHENAFTLVLDDPTGNSYVENLCVPNVDPKLSVHTYKRTAEQEIELGMVNPDAAAEQQQQQQEQRGPRINMREEAEASKGVIRAVKEASESNEVLSFPANCSSCNAPCDTRMQMIDIPHFKDVIIMSTTCDICGYKSNEVKCGGAISRKGKRITLVLEDREDLSRDILKSETSGLSIPEIDLDLVPGTLGGRFTTVEGLLRQVHDELDRRVPFLEGDSVAAERRQKFVAFLQKLQDAADGKTFPLTLVLEDPVANSYIQNIYAPDPDPNMKEEEFERTFDQNEDLGLNDIDVGDDHQQPEQE</sequence>
<name>A0ACC1JGD6_9FUNG</name>
<keyword evidence="1" id="KW-0862">Zinc</keyword>
<dbReference type="Proteomes" id="UP001150603">
    <property type="component" value="Unassembled WGS sequence"/>
</dbReference>
<reference evidence="1" key="1">
    <citation type="submission" date="2022-07" db="EMBL/GenBank/DDBJ databases">
        <title>Phylogenomic reconstructions and comparative analyses of Kickxellomycotina fungi.</title>
        <authorList>
            <person name="Reynolds N.K."/>
            <person name="Stajich J.E."/>
            <person name="Barry K."/>
            <person name="Grigoriev I.V."/>
            <person name="Crous P."/>
            <person name="Smith M.E."/>
        </authorList>
    </citation>
    <scope>NUCLEOTIDE SEQUENCE</scope>
    <source>
        <strain evidence="1">NRRL 5244</strain>
    </source>
</reference>
<gene>
    <name evidence="1" type="primary">ZPR1</name>
    <name evidence="1" type="ORF">FBU59_000599</name>
</gene>
<dbReference type="EMBL" id="JANBPW010000169">
    <property type="protein sequence ID" value="KAJ1950601.1"/>
    <property type="molecule type" value="Genomic_DNA"/>
</dbReference>
<evidence type="ECO:0000313" key="2">
    <source>
        <dbReference type="Proteomes" id="UP001150603"/>
    </source>
</evidence>
<accession>A0ACC1JGD6</accession>
<organism evidence="1 2">
    <name type="scientific">Linderina macrospora</name>
    <dbReference type="NCBI Taxonomy" id="4868"/>
    <lineage>
        <taxon>Eukaryota</taxon>
        <taxon>Fungi</taxon>
        <taxon>Fungi incertae sedis</taxon>
        <taxon>Zoopagomycota</taxon>
        <taxon>Kickxellomycotina</taxon>
        <taxon>Kickxellomycetes</taxon>
        <taxon>Kickxellales</taxon>
        <taxon>Kickxellaceae</taxon>
        <taxon>Linderina</taxon>
    </lineage>
</organism>
<proteinExistence type="predicted"/>
<keyword evidence="1" id="KW-0479">Metal-binding</keyword>
<comment type="caution">
    <text evidence="1">The sequence shown here is derived from an EMBL/GenBank/DDBJ whole genome shotgun (WGS) entry which is preliminary data.</text>
</comment>
<keyword evidence="2" id="KW-1185">Reference proteome</keyword>
<protein>
    <submittedName>
        <fullName evidence="1">Nucleolar zinc-finger protein</fullName>
    </submittedName>
</protein>
<keyword evidence="1" id="KW-0863">Zinc-finger</keyword>